<proteinExistence type="predicted"/>
<protein>
    <recommendedName>
        <fullName evidence="4">Lipoprotein</fullName>
    </recommendedName>
</protein>
<dbReference type="Proteomes" id="UP001208794">
    <property type="component" value="Unassembled WGS sequence"/>
</dbReference>
<feature type="signal peptide" evidence="1">
    <location>
        <begin position="1"/>
        <end position="20"/>
    </location>
</feature>
<feature type="chain" id="PRO_5045957240" description="Lipoprotein" evidence="1">
    <location>
        <begin position="21"/>
        <end position="149"/>
    </location>
</feature>
<sequence>MMKQTLVLSVVMLLFGNCVGDLFFDTKNELDTSKIPRDEAFRKFSVALLFKKSICPDASDFYLLSAGYLTTRRAVSCTSSKTTDKSQKTLQSCASLSDYVEKKSLDVCIGEVLFFPCEQFDRNKPTIFQLNFPVCRGLFGPGGSSGNTI</sequence>
<keyword evidence="1" id="KW-0732">Signal</keyword>
<evidence type="ECO:0000256" key="1">
    <source>
        <dbReference type="SAM" id="SignalP"/>
    </source>
</evidence>
<evidence type="ECO:0000313" key="2">
    <source>
        <dbReference type="EMBL" id="MCW7503169.1"/>
    </source>
</evidence>
<gene>
    <name evidence="2" type="ORF">ND855_03450</name>
</gene>
<dbReference type="RefSeq" id="WP_265357204.1">
    <property type="nucleotide sequence ID" value="NZ_JAMQPR010000001.1"/>
</dbReference>
<evidence type="ECO:0000313" key="3">
    <source>
        <dbReference type="Proteomes" id="UP001208794"/>
    </source>
</evidence>
<evidence type="ECO:0008006" key="4">
    <source>
        <dbReference type="Google" id="ProtNLM"/>
    </source>
</evidence>
<reference evidence="2 3" key="1">
    <citation type="submission" date="2022-06" db="EMBL/GenBank/DDBJ databases">
        <title>Leptospira isolates from biofilms formed at urban environments.</title>
        <authorList>
            <person name="Ribeiro P.S."/>
            <person name="Sousa T."/>
            <person name="Carvalho N."/>
            <person name="Aburjaile F."/>
            <person name="Neves F."/>
            <person name="Oliveira D."/>
            <person name="Blanco L."/>
            <person name="Lima J."/>
            <person name="Costa F."/>
            <person name="Brenig B."/>
            <person name="Soares S."/>
            <person name="Ramos R."/>
            <person name="Goes-Neto A."/>
            <person name="Matiuzzi M."/>
            <person name="Azevedo V."/>
            <person name="Ristow P."/>
        </authorList>
    </citation>
    <scope>NUCLEOTIDE SEQUENCE [LARGE SCALE GENOMIC DNA]</scope>
    <source>
        <strain evidence="2 3">VSF14</strain>
    </source>
</reference>
<organism evidence="2 3">
    <name type="scientific">Leptospira paudalimensis</name>
    <dbReference type="NCBI Taxonomy" id="2950024"/>
    <lineage>
        <taxon>Bacteria</taxon>
        <taxon>Pseudomonadati</taxon>
        <taxon>Spirochaetota</taxon>
        <taxon>Spirochaetia</taxon>
        <taxon>Leptospirales</taxon>
        <taxon>Leptospiraceae</taxon>
        <taxon>Leptospira</taxon>
    </lineage>
</organism>
<dbReference type="EMBL" id="JAMQPR010000001">
    <property type="protein sequence ID" value="MCW7503169.1"/>
    <property type="molecule type" value="Genomic_DNA"/>
</dbReference>
<keyword evidence="3" id="KW-1185">Reference proteome</keyword>
<accession>A0ABT3M459</accession>
<comment type="caution">
    <text evidence="2">The sequence shown here is derived from an EMBL/GenBank/DDBJ whole genome shotgun (WGS) entry which is preliminary data.</text>
</comment>
<name>A0ABT3M459_9LEPT</name>